<evidence type="ECO:0000256" key="2">
    <source>
        <dbReference type="SAM" id="Phobius"/>
    </source>
</evidence>
<sequence>MTDVAAEQVDQEEAAEVAAPRVSPLRRKGVQRTLAGVGIVVAVLLAVWFVKYWTVGRFVESTDDAYVQSDAVVVSPKIAGYVDKVLVADNQAVKAGDALFQIDPRDYRSQVAQAQAQIDVAAASAAGLRAQIAEQQATVVGARAQVVSAKSDLELARTIEERYRALSATGAESRETYGDKRRQLANAQAQLALRQSELTSAERRIETLRAQIGQAGAQAEGAKAQRASANVDLSSALVRASIDGRIGNKTVQLGQFVQPGTRAMSIVPVDKLYITANFKETQVGSMRVGQPVKIEIDALGGVELHGKVESFSPGTGAQFSLLPPENATGNFTKIVQRIPVKISVQAGPETKALLVPGMSVSVSVDTRSAKASLQRIEAEQNKLDRAAK</sequence>
<dbReference type="InterPro" id="IPR058634">
    <property type="entry name" value="AaeA-lik-b-barrel"/>
</dbReference>
<feature type="transmembrane region" description="Helical" evidence="2">
    <location>
        <begin position="33"/>
        <end position="53"/>
    </location>
</feature>
<name>A0AAJ5X5U3_9SPHN</name>
<dbReference type="GO" id="GO:0055085">
    <property type="term" value="P:transmembrane transport"/>
    <property type="evidence" value="ECO:0007669"/>
    <property type="project" value="InterPro"/>
</dbReference>
<accession>A0AAJ5X5U3</accession>
<keyword evidence="2" id="KW-1133">Transmembrane helix</keyword>
<gene>
    <name evidence="5" type="ORF">P0Y56_16315</name>
</gene>
<keyword evidence="2" id="KW-0812">Transmembrane</keyword>
<dbReference type="Gene3D" id="2.40.50.100">
    <property type="match status" value="1"/>
</dbReference>
<evidence type="ECO:0000259" key="3">
    <source>
        <dbReference type="Pfam" id="PF25917"/>
    </source>
</evidence>
<dbReference type="SUPFAM" id="SSF111369">
    <property type="entry name" value="HlyD-like secretion proteins"/>
    <property type="match status" value="2"/>
</dbReference>
<dbReference type="AlphaFoldDB" id="A0AAJ5X5U3"/>
<dbReference type="Proteomes" id="UP001218362">
    <property type="component" value="Chromosome"/>
</dbReference>
<reference evidence="5" key="1">
    <citation type="submission" date="2023-03" db="EMBL/GenBank/DDBJ databases">
        <title>Andean soil-derived lignocellulolytic bacterial consortium as a source of novel taxa and putative plastic-active enzymes.</title>
        <authorList>
            <person name="Diaz-Garcia L."/>
            <person name="Chuvochina M."/>
            <person name="Feuerriegel G."/>
            <person name="Bunk B."/>
            <person name="Sproer C."/>
            <person name="Streit W.R."/>
            <person name="Rodriguez L.M."/>
            <person name="Overmann J."/>
            <person name="Jimenez D.J."/>
        </authorList>
    </citation>
    <scope>NUCLEOTIDE SEQUENCE</scope>
    <source>
        <strain evidence="5">MAG 26</strain>
    </source>
</reference>
<dbReference type="KEGG" id="acob:P0Y56_16315"/>
<dbReference type="Gene3D" id="2.40.30.170">
    <property type="match status" value="1"/>
</dbReference>
<feature type="coiled-coil region" evidence="1">
    <location>
        <begin position="184"/>
        <end position="225"/>
    </location>
</feature>
<dbReference type="Pfam" id="PF25917">
    <property type="entry name" value="BSH_RND"/>
    <property type="match status" value="1"/>
</dbReference>
<dbReference type="EMBL" id="CP119316">
    <property type="protein sequence ID" value="WEK46550.1"/>
    <property type="molecule type" value="Genomic_DNA"/>
</dbReference>
<evidence type="ECO:0000313" key="5">
    <source>
        <dbReference type="EMBL" id="WEK46550.1"/>
    </source>
</evidence>
<dbReference type="Pfam" id="PF25963">
    <property type="entry name" value="Beta-barrel_AAEA"/>
    <property type="match status" value="1"/>
</dbReference>
<evidence type="ECO:0000256" key="1">
    <source>
        <dbReference type="SAM" id="Coils"/>
    </source>
</evidence>
<protein>
    <submittedName>
        <fullName evidence="5">HlyD family secretion protein</fullName>
    </submittedName>
</protein>
<feature type="domain" description="Multidrug resistance protein MdtA-like barrel-sandwich hybrid" evidence="3">
    <location>
        <begin position="72"/>
        <end position="267"/>
    </location>
</feature>
<dbReference type="InterPro" id="IPR050739">
    <property type="entry name" value="MFP"/>
</dbReference>
<keyword evidence="2" id="KW-0472">Membrane</keyword>
<evidence type="ECO:0000259" key="4">
    <source>
        <dbReference type="Pfam" id="PF25963"/>
    </source>
</evidence>
<dbReference type="InterPro" id="IPR058625">
    <property type="entry name" value="MdtA-like_BSH"/>
</dbReference>
<dbReference type="PRINTS" id="PR01490">
    <property type="entry name" value="RTXTOXIND"/>
</dbReference>
<keyword evidence="1" id="KW-0175">Coiled coil</keyword>
<organism evidence="5 6">
    <name type="scientific">Candidatus Andeanibacterium colombiense</name>
    <dbReference type="NCBI Taxonomy" id="3121345"/>
    <lineage>
        <taxon>Bacteria</taxon>
        <taxon>Pseudomonadati</taxon>
        <taxon>Pseudomonadota</taxon>
        <taxon>Alphaproteobacteria</taxon>
        <taxon>Sphingomonadales</taxon>
        <taxon>Sphingomonadaceae</taxon>
        <taxon>Candidatus Andeanibacterium</taxon>
    </lineage>
</organism>
<feature type="domain" description="p-hydroxybenzoic acid efflux pump subunit AaeA-like beta-barrel" evidence="4">
    <location>
        <begin position="272"/>
        <end position="364"/>
    </location>
</feature>
<dbReference type="PANTHER" id="PTHR30386">
    <property type="entry name" value="MEMBRANE FUSION SUBUNIT OF EMRAB-TOLC MULTIDRUG EFFLUX PUMP"/>
    <property type="match status" value="1"/>
</dbReference>
<proteinExistence type="predicted"/>
<dbReference type="PANTHER" id="PTHR30386:SF24">
    <property type="entry name" value="MULTIDRUG RESISTANCE EFFLUX PUMP"/>
    <property type="match status" value="1"/>
</dbReference>
<evidence type="ECO:0000313" key="6">
    <source>
        <dbReference type="Proteomes" id="UP001218362"/>
    </source>
</evidence>